<proteinExistence type="predicted"/>
<dbReference type="PANTHER" id="PTHR43403">
    <property type="entry name" value="NAD-SPECIFIC GLUTAMATE DEHYDROGENASE"/>
    <property type="match status" value="1"/>
</dbReference>
<evidence type="ECO:0000313" key="6">
    <source>
        <dbReference type="EMBL" id="MFO7193566.1"/>
    </source>
</evidence>
<feature type="non-terminal residue" evidence="6">
    <location>
        <position position="1330"/>
    </location>
</feature>
<dbReference type="InterPro" id="IPR049059">
    <property type="entry name" value="NAD_Glu_DH_HM1"/>
</dbReference>
<feature type="region of interest" description="Disordered" evidence="1">
    <location>
        <begin position="1"/>
        <end position="21"/>
    </location>
</feature>
<dbReference type="Pfam" id="PF21073">
    <property type="entry name" value="GDH_HM1"/>
    <property type="match status" value="1"/>
</dbReference>
<dbReference type="EMBL" id="QGUI02000234">
    <property type="protein sequence ID" value="MFO7193566.1"/>
    <property type="molecule type" value="Genomic_DNA"/>
</dbReference>
<dbReference type="InterPro" id="IPR028971">
    <property type="entry name" value="NAD-GDH_cat"/>
</dbReference>
<dbReference type="InterPro" id="IPR007780">
    <property type="entry name" value="NAD_Glu_DH_bac"/>
</dbReference>
<keyword evidence="6" id="KW-0560">Oxidoreductase</keyword>
<feature type="domain" description="NAD-glutamate dehydrogenase N-terminal ACT1" evidence="3">
    <location>
        <begin position="42"/>
        <end position="185"/>
    </location>
</feature>
<dbReference type="SUPFAM" id="SSF51735">
    <property type="entry name" value="NAD(P)-binding Rossmann-fold domains"/>
    <property type="match status" value="1"/>
</dbReference>
<dbReference type="SUPFAM" id="SSF53223">
    <property type="entry name" value="Aminoacid dehydrogenase-like, N-terminal domain"/>
    <property type="match status" value="1"/>
</dbReference>
<dbReference type="InterPro" id="IPR024727">
    <property type="entry name" value="NAD_Glu_DH_N_ACT1"/>
</dbReference>
<dbReference type="InterPro" id="IPR046346">
    <property type="entry name" value="Aminoacid_DH-like_N_sf"/>
</dbReference>
<reference evidence="6 7" key="1">
    <citation type="journal article" date="2021" name="BMC Genomics">
        <title>Genome-resolved metagenome and metatranscriptome analyses of thermophilic composting reveal key bacterial players and their metabolic interactions.</title>
        <authorList>
            <person name="Braga L.P.P."/>
            <person name="Pereira R.V."/>
            <person name="Martins L.F."/>
            <person name="Moura L.M.S."/>
            <person name="Sanchez F.B."/>
            <person name="Patane J.S.L."/>
            <person name="da Silva A.M."/>
            <person name="Setubal J.C."/>
        </authorList>
    </citation>
    <scope>NUCLEOTIDE SEQUENCE [LARGE SCALE GENOMIC DNA]</scope>
    <source>
        <strain evidence="6">ZC4RG45</strain>
    </source>
</reference>
<evidence type="ECO:0000259" key="5">
    <source>
        <dbReference type="Pfam" id="PF21077"/>
    </source>
</evidence>
<dbReference type="Pfam" id="PF21075">
    <property type="entry name" value="GDH_ACT1"/>
    <property type="match status" value="1"/>
</dbReference>
<feature type="domain" description="NAD-glutamate dehydrogenase catalytic" evidence="2">
    <location>
        <begin position="759"/>
        <end position="1261"/>
    </location>
</feature>
<dbReference type="InterPro" id="IPR036291">
    <property type="entry name" value="NAD(P)-bd_dom_sf"/>
</dbReference>
<dbReference type="GO" id="GO:0004352">
    <property type="term" value="F:glutamate dehydrogenase (NAD+) activity"/>
    <property type="evidence" value="ECO:0007669"/>
    <property type="project" value="UniProtKB-EC"/>
</dbReference>
<dbReference type="InterPro" id="IPR049064">
    <property type="entry name" value="NAD_Glu_DH_ACT3"/>
</dbReference>
<accession>A0ABD6FJQ1</accession>
<dbReference type="Proteomes" id="UP000249324">
    <property type="component" value="Unassembled WGS sequence"/>
</dbReference>
<dbReference type="InterPro" id="IPR049056">
    <property type="entry name" value="NAD_Glu_DH_HM3"/>
</dbReference>
<dbReference type="Pfam" id="PF21078">
    <property type="entry name" value="GDH_HM3"/>
    <property type="match status" value="1"/>
</dbReference>
<comment type="caution">
    <text evidence="6">The sequence shown here is derived from an EMBL/GenBank/DDBJ whole genome shotgun (WGS) entry which is preliminary data.</text>
</comment>
<protein>
    <submittedName>
        <fullName evidence="6">NAD-glutamate dehydrogenase</fullName>
        <ecNumber evidence="6">1.4.1.2</ecNumber>
    </submittedName>
</protein>
<dbReference type="InterPro" id="IPR049058">
    <property type="entry name" value="NAD_Glu_DH_HM2"/>
</dbReference>
<name>A0ABD6FJQ1_9PSEU</name>
<dbReference type="Pfam" id="PF21079">
    <property type="entry name" value="GDH_HM2"/>
    <property type="match status" value="1"/>
</dbReference>
<sequence>MTSTKVSSVSPGGSADADDLEAQRDRLVEAAAQLAPDISDLIRVYYRHAPPEDIVDDSPEDLLAAVRSHLELAERRPPGRPVVKISNPARSTGGSSGVTVVQIVTDDMPFLVDSVVAKFARSGMPVQRIVHPILLATRDVTGALQQLHPAADLDDPPEGASAESWISVEVDQITDPERAAAVETGLISVITDVREVVEDSVKMTETALQLADELESSPPPLPPTEVTEGAALLRWLVDGHFRFLGYRKYEVVRDQPDPVAEDAPVLRAVLATGLGVLRQDSLAARKLTAGTDIAKTALSKNLLVLTPGSARSTVHRPVRPYYIGVKTFDDNGEVTGEHRFLGMFTTSALHEDVLDIPVVGRRVRDVIHRAGFPMDSHSGQAMLEVIQSWPRAELFSTDPDSLYATATGAIALADRRRIRAFLRRDPYRRFFSCVVFVPRDRYSTRSRQAMQEVLREELQAREVEFAVRLGETLFAQVHFTAYTDPDKQIEPDMRRIQQRLTTAVRGWEDQLIEAIHEERVAAGVLQSHRDEPATQLGERLAAALPEAYKEDFDAVTGLRDLRQLESLSGPGDLGMQLYACQDEHDEATHRFKLYLAGEGVSLSKLLPMLQKMDVEVIDQRPYDITMPDGSRAWIYDFGLRVDQQTLEKVADPESLSDLGKRFQDAFRAMWDGAAEIDGLNGLVLRSGLTWRQTSVLRAYSRYLQQAGTPYSQAYIERTVLANPQVAAALIDLFELKFDVADGEEVTPERRNRVEQRAAEIESMIDSVESLDEDRILRGLLTLIKATLRTNYYRTDDNGEHRSYLSFKLEPTAVPDLPEPRPRFEIFVCSPRVEGVHLRFGSVARGGLRWSDRREDYRTEILGLVKAQAVKNSVIVPVGAKGGFVVKNPPAPTGDPAADREALQAEGIACYRMFISGLLDLTDNRRDGKTVPAPQVVRYDDDDSYLVVAADKGTATFSDIANEVSLAYGHWLGDAFASGGSAGYDHKEMGITARGAWESVKRHFRELGIDTQTQDFTVVGIGDMSGDVFGNGMLLSEHIRLVAAFNHMHIFVDPDPDPAISFRERKRLFELPRSTWADYDRSLISKGGGVFERSAKTVVVTPEMRRALGLPDEVTKLTPNELVRAILLAPVDLLWNGGIGTYVKASTESHADAGDKTNDAVRVDGNQLRVKVVGEGGNLGFTQRGRIEFARNGGKINTDALDNSAGVDSSDHEVNIKILLEQAIARGELSQDERVPLLESMTDEVAELVLRHNYRQNAVLGVSRAHAAPMASVHQRLVSYLEEKAGLDRQLEALPSNQEFKKLIADGEGLTSPELATILAHVKLDLKDQLI</sequence>
<dbReference type="InterPro" id="IPR049062">
    <property type="entry name" value="NAD_Glu_DH_ACT2"/>
</dbReference>
<evidence type="ECO:0000313" key="7">
    <source>
        <dbReference type="Proteomes" id="UP000249324"/>
    </source>
</evidence>
<organism evidence="6 7">
    <name type="scientific">Thermocrispum agreste</name>
    <dbReference type="NCBI Taxonomy" id="37925"/>
    <lineage>
        <taxon>Bacteria</taxon>
        <taxon>Bacillati</taxon>
        <taxon>Actinomycetota</taxon>
        <taxon>Actinomycetes</taxon>
        <taxon>Pseudonocardiales</taxon>
        <taxon>Pseudonocardiaceae</taxon>
        <taxon>Thermocrispum</taxon>
    </lineage>
</organism>
<evidence type="ECO:0000256" key="1">
    <source>
        <dbReference type="SAM" id="MobiDB-lite"/>
    </source>
</evidence>
<gene>
    <name evidence="6" type="ORF">DIU77_015095</name>
</gene>
<feature type="compositionally biased region" description="Polar residues" evidence="1">
    <location>
        <begin position="1"/>
        <end position="11"/>
    </location>
</feature>
<feature type="domain" description="NAD-glutamate dehydrogenase ACT3" evidence="5">
    <location>
        <begin position="572"/>
        <end position="645"/>
    </location>
</feature>
<feature type="domain" description="NAD-glutamate dehydrogenase ACT2" evidence="4">
    <location>
        <begin position="419"/>
        <end position="508"/>
    </location>
</feature>
<evidence type="ECO:0000259" key="4">
    <source>
        <dbReference type="Pfam" id="PF21076"/>
    </source>
</evidence>
<dbReference type="Pfam" id="PF05088">
    <property type="entry name" value="Bac_GDH_CD"/>
    <property type="match status" value="1"/>
</dbReference>
<evidence type="ECO:0000259" key="3">
    <source>
        <dbReference type="Pfam" id="PF21075"/>
    </source>
</evidence>
<dbReference type="Gene3D" id="3.40.50.720">
    <property type="entry name" value="NAD(P)-binding Rossmann-like Domain"/>
    <property type="match status" value="1"/>
</dbReference>
<dbReference type="Pfam" id="PF21076">
    <property type="entry name" value="GDH_ACT2"/>
    <property type="match status" value="1"/>
</dbReference>
<dbReference type="EC" id="1.4.1.2" evidence="6"/>
<dbReference type="PANTHER" id="PTHR43403:SF1">
    <property type="entry name" value="NAD-SPECIFIC GLUTAMATE DEHYDROGENASE"/>
    <property type="match status" value="1"/>
</dbReference>
<evidence type="ECO:0000259" key="2">
    <source>
        <dbReference type="Pfam" id="PF05088"/>
    </source>
</evidence>
<dbReference type="Pfam" id="PF21077">
    <property type="entry name" value="GDH_ACT3"/>
    <property type="match status" value="1"/>
</dbReference>